<dbReference type="GO" id="GO:0097191">
    <property type="term" value="P:extrinsic apoptotic signaling pathway"/>
    <property type="evidence" value="ECO:0007669"/>
    <property type="project" value="TreeGrafter"/>
</dbReference>
<accession>A0A1S3GW34</accession>
<dbReference type="PANTHER" id="PTHR15077">
    <property type="entry name" value="FAS-ASSOCIATING DEATH DOMAIN-CONTAINING PROTEIN FADD"/>
    <property type="match status" value="1"/>
</dbReference>
<dbReference type="RefSeq" id="XP_012892905.1">
    <property type="nucleotide sequence ID" value="XM_013037451.1"/>
</dbReference>
<sequence length="115" mass="13428">TALYCSAPSFLDLRAAFDIVCDHIGRDWRRLARQLKVSDTRIDGIEERYPRSLMERVRESLRIWKDAEREKATVERLVEALRACQMNLVADLVEEEQQARASRRESEAVSSMSWD</sequence>
<feature type="domain" description="Death" evidence="1">
    <location>
        <begin position="13"/>
        <end position="97"/>
    </location>
</feature>
<dbReference type="AlphaFoldDB" id="A0A1S3GW34"/>
<proteinExistence type="predicted"/>
<name>A0A1S3GW34_DIPOR</name>
<dbReference type="InParanoid" id="A0A1S3GW34"/>
<dbReference type="InterPro" id="IPR000488">
    <property type="entry name" value="Death_dom"/>
</dbReference>
<dbReference type="Gene3D" id="1.10.533.10">
    <property type="entry name" value="Death Domain, Fas"/>
    <property type="match status" value="1"/>
</dbReference>
<feature type="non-terminal residue" evidence="3">
    <location>
        <position position="1"/>
    </location>
</feature>
<dbReference type="SMART" id="SM00005">
    <property type="entry name" value="DEATH"/>
    <property type="match status" value="1"/>
</dbReference>
<dbReference type="GO" id="GO:0089720">
    <property type="term" value="F:caspase binding"/>
    <property type="evidence" value="ECO:0007669"/>
    <property type="project" value="TreeGrafter"/>
</dbReference>
<dbReference type="KEGG" id="dord:106002598"/>
<dbReference type="OrthoDB" id="100767at2759"/>
<dbReference type="GO" id="GO:0005123">
    <property type="term" value="F:death receptor binding"/>
    <property type="evidence" value="ECO:0007669"/>
    <property type="project" value="TreeGrafter"/>
</dbReference>
<dbReference type="PANTHER" id="PTHR15077:SF10">
    <property type="entry name" value="FAS-ASSOCIATED DEATH DOMAIN PROTEIN"/>
    <property type="match status" value="1"/>
</dbReference>
<dbReference type="PROSITE" id="PS50017">
    <property type="entry name" value="DEATH_DOMAIN"/>
    <property type="match status" value="1"/>
</dbReference>
<dbReference type="FunFam" id="1.10.533.10:FF:000059">
    <property type="entry name" value="Fas-associated via death domain"/>
    <property type="match status" value="1"/>
</dbReference>
<dbReference type="GO" id="GO:0031265">
    <property type="term" value="C:CD95 death-inducing signaling complex"/>
    <property type="evidence" value="ECO:0007669"/>
    <property type="project" value="TreeGrafter"/>
</dbReference>
<gene>
    <name evidence="3" type="primary">LOC106002598</name>
</gene>
<dbReference type="SUPFAM" id="SSF47986">
    <property type="entry name" value="DEATH domain"/>
    <property type="match status" value="1"/>
</dbReference>
<protein>
    <submittedName>
        <fullName evidence="3">FAS-associated death domain protein-like</fullName>
    </submittedName>
</protein>
<dbReference type="CDD" id="cd08306">
    <property type="entry name" value="Death_FADD"/>
    <property type="match status" value="1"/>
</dbReference>
<dbReference type="InterPro" id="IPR011029">
    <property type="entry name" value="DEATH-like_dom_sf"/>
</dbReference>
<dbReference type="Pfam" id="PF00531">
    <property type="entry name" value="Death"/>
    <property type="match status" value="1"/>
</dbReference>
<dbReference type="GO" id="GO:0045089">
    <property type="term" value="P:positive regulation of innate immune response"/>
    <property type="evidence" value="ECO:0007669"/>
    <property type="project" value="TreeGrafter"/>
</dbReference>
<keyword evidence="2" id="KW-1185">Reference proteome</keyword>
<dbReference type="InterPro" id="IPR016729">
    <property type="entry name" value="FADD"/>
</dbReference>
<evidence type="ECO:0000259" key="1">
    <source>
        <dbReference type="PROSITE" id="PS50017"/>
    </source>
</evidence>
<organism evidence="2 3">
    <name type="scientific">Dipodomys ordii</name>
    <name type="common">Ord's kangaroo rat</name>
    <dbReference type="NCBI Taxonomy" id="10020"/>
    <lineage>
        <taxon>Eukaryota</taxon>
        <taxon>Metazoa</taxon>
        <taxon>Chordata</taxon>
        <taxon>Craniata</taxon>
        <taxon>Vertebrata</taxon>
        <taxon>Euteleostomi</taxon>
        <taxon>Mammalia</taxon>
        <taxon>Eutheria</taxon>
        <taxon>Euarchontoglires</taxon>
        <taxon>Glires</taxon>
        <taxon>Rodentia</taxon>
        <taxon>Castorimorpha</taxon>
        <taxon>Heteromyidae</taxon>
        <taxon>Dipodomyinae</taxon>
        <taxon>Dipodomys</taxon>
    </lineage>
</organism>
<evidence type="ECO:0000313" key="2">
    <source>
        <dbReference type="Proteomes" id="UP000081671"/>
    </source>
</evidence>
<dbReference type="Proteomes" id="UP000081671">
    <property type="component" value="Unplaced"/>
</dbReference>
<dbReference type="GeneID" id="106002598"/>
<evidence type="ECO:0000313" key="3">
    <source>
        <dbReference type="RefSeq" id="XP_012892905.1"/>
    </source>
</evidence>
<reference evidence="3" key="1">
    <citation type="submission" date="2025-08" db="UniProtKB">
        <authorList>
            <consortium name="RefSeq"/>
        </authorList>
    </citation>
    <scope>IDENTIFICATION</scope>
    <source>
        <tissue evidence="3">Kidney</tissue>
    </source>
</reference>